<evidence type="ECO:0000256" key="7">
    <source>
        <dbReference type="ARBA" id="ARBA00023237"/>
    </source>
</evidence>
<dbReference type="Pfam" id="PF03349">
    <property type="entry name" value="Toluene_X"/>
    <property type="match status" value="1"/>
</dbReference>
<name>A0ABT7WN10_9GAMM</name>
<evidence type="ECO:0000256" key="4">
    <source>
        <dbReference type="ARBA" id="ARBA00022692"/>
    </source>
</evidence>
<accession>A0ABT7WN10</accession>
<keyword evidence="6" id="KW-0472">Membrane</keyword>
<evidence type="ECO:0000256" key="6">
    <source>
        <dbReference type="ARBA" id="ARBA00023136"/>
    </source>
</evidence>
<dbReference type="RefSeq" id="WP_267980265.1">
    <property type="nucleotide sequence ID" value="NZ_JAPQKF010000002.1"/>
</dbReference>
<evidence type="ECO:0000313" key="9">
    <source>
        <dbReference type="EMBL" id="MDN0014027.1"/>
    </source>
</evidence>
<evidence type="ECO:0000256" key="5">
    <source>
        <dbReference type="ARBA" id="ARBA00022729"/>
    </source>
</evidence>
<feature type="chain" id="PRO_5045723080" evidence="8">
    <location>
        <begin position="22"/>
        <end position="413"/>
    </location>
</feature>
<reference evidence="9" key="1">
    <citation type="submission" date="2023-06" db="EMBL/GenBank/DDBJ databases">
        <title>Two novel species of Acinetobacter isolated from motorbike repairing workshop in Vietnam.</title>
        <authorList>
            <person name="Le N.T.T."/>
        </authorList>
    </citation>
    <scope>NUCLEOTIDE SEQUENCE</scope>
    <source>
        <strain evidence="9">VNH17</strain>
    </source>
</reference>
<comment type="similarity">
    <text evidence="2">Belongs to the OmpP1/FadL family.</text>
</comment>
<dbReference type="Proteomes" id="UP001168524">
    <property type="component" value="Unassembled WGS sequence"/>
</dbReference>
<dbReference type="SUPFAM" id="SSF56935">
    <property type="entry name" value="Porins"/>
    <property type="match status" value="1"/>
</dbReference>
<evidence type="ECO:0000256" key="8">
    <source>
        <dbReference type="SAM" id="SignalP"/>
    </source>
</evidence>
<evidence type="ECO:0000256" key="3">
    <source>
        <dbReference type="ARBA" id="ARBA00022452"/>
    </source>
</evidence>
<sequence>MKLTNIFLGSLCVLPVAEVYAAAMDQSGQSILPFLENGNYAEAGMAIADIKISGQVKNRPELVDDSQNLNTGDMANSFSLYNFALKFQLRDDLSVGILYDQPFGAKISYPQQANNSYFDNHLSHEGTEAKVETQNLSLLLGYSPVKNVQIYGGPVYQDVKGKVSLRGKAYTEAFNGYNANFKKDAEIGWLAGMGYQIPEMALKAAITYRSKIKYELQVEEDVFGEPLQLVSPAKTKLDTPQSINIDFQTGVADNTLIYTNLRWVNWKKFASRPVQFDAISSILMTEATGGAYTNGFNLDGYHKDQYSALIGVGHQFTEKWSASTDIGWDSGTGNPASTLGPTKGSWSFGMGVQFNPASNYFIAAGVKYFWLGDVTSEDGTYYLPIEGIQPIAEQADFKNNHATAYALKFGYRF</sequence>
<dbReference type="InterPro" id="IPR005017">
    <property type="entry name" value="OMPP1/FadL/TodX"/>
</dbReference>
<keyword evidence="3" id="KW-1134">Transmembrane beta strand</keyword>
<gene>
    <name evidence="9" type="ORF">QTA56_07225</name>
</gene>
<comment type="caution">
    <text evidence="9">The sequence shown here is derived from an EMBL/GenBank/DDBJ whole genome shotgun (WGS) entry which is preliminary data.</text>
</comment>
<feature type="signal peptide" evidence="8">
    <location>
        <begin position="1"/>
        <end position="21"/>
    </location>
</feature>
<keyword evidence="5 8" id="KW-0732">Signal</keyword>
<evidence type="ECO:0000313" key="10">
    <source>
        <dbReference type="Proteomes" id="UP001168524"/>
    </source>
</evidence>
<evidence type="ECO:0000256" key="1">
    <source>
        <dbReference type="ARBA" id="ARBA00004571"/>
    </source>
</evidence>
<keyword evidence="10" id="KW-1185">Reference proteome</keyword>
<organism evidence="9 10">
    <name type="scientific">Acinetobacter thutiue</name>
    <dbReference type="NCBI Taxonomy" id="2998078"/>
    <lineage>
        <taxon>Bacteria</taxon>
        <taxon>Pseudomonadati</taxon>
        <taxon>Pseudomonadota</taxon>
        <taxon>Gammaproteobacteria</taxon>
        <taxon>Moraxellales</taxon>
        <taxon>Moraxellaceae</taxon>
        <taxon>Acinetobacter</taxon>
    </lineage>
</organism>
<dbReference type="PANTHER" id="PTHR35093">
    <property type="entry name" value="OUTER MEMBRANE PROTEIN NMB0088-RELATED"/>
    <property type="match status" value="1"/>
</dbReference>
<evidence type="ECO:0000256" key="2">
    <source>
        <dbReference type="ARBA" id="ARBA00008163"/>
    </source>
</evidence>
<comment type="subcellular location">
    <subcellularLocation>
        <location evidence="1">Cell outer membrane</location>
        <topology evidence="1">Multi-pass membrane protein</topology>
    </subcellularLocation>
</comment>
<protein>
    <submittedName>
        <fullName evidence="9">Outer membrane protein transport protein</fullName>
    </submittedName>
</protein>
<proteinExistence type="inferred from homology"/>
<dbReference type="Gene3D" id="2.40.160.60">
    <property type="entry name" value="Outer membrane protein transport protein (OMPP1/FadL/TodX)"/>
    <property type="match status" value="1"/>
</dbReference>
<dbReference type="PANTHER" id="PTHR35093:SF8">
    <property type="entry name" value="OUTER MEMBRANE PROTEIN NMB0088-RELATED"/>
    <property type="match status" value="1"/>
</dbReference>
<keyword evidence="4" id="KW-0812">Transmembrane</keyword>
<keyword evidence="7" id="KW-0998">Cell outer membrane</keyword>
<dbReference type="EMBL" id="JAUDZE010000002">
    <property type="protein sequence ID" value="MDN0014027.1"/>
    <property type="molecule type" value="Genomic_DNA"/>
</dbReference>